<dbReference type="Proteomes" id="UP000697107">
    <property type="component" value="Unassembled WGS sequence"/>
</dbReference>
<gene>
    <name evidence="6" type="ORF">PC110_g18569</name>
    <name evidence="1" type="ORF">PC113_g17758</name>
    <name evidence="2" type="ORF">PC115_g17251</name>
    <name evidence="3" type="ORF">PC117_g18699</name>
    <name evidence="4" type="ORF">PC118_g17277</name>
    <name evidence="5" type="ORF">PC129_g16566</name>
</gene>
<dbReference type="Proteomes" id="UP000251314">
    <property type="component" value="Unassembled WGS sequence"/>
</dbReference>
<evidence type="ECO:0000313" key="5">
    <source>
        <dbReference type="EMBL" id="KAG3212478.1"/>
    </source>
</evidence>
<dbReference type="EMBL" id="RCMG01000787">
    <property type="protein sequence ID" value="KAG2847476.1"/>
    <property type="molecule type" value="Genomic_DNA"/>
</dbReference>
<proteinExistence type="predicted"/>
<evidence type="ECO:0000313" key="7">
    <source>
        <dbReference type="Proteomes" id="UP000251314"/>
    </source>
</evidence>
<dbReference type="OrthoDB" id="10300176at2759"/>
<dbReference type="EMBL" id="RCMI01000805">
    <property type="protein sequence ID" value="KAG2897256.1"/>
    <property type="molecule type" value="Genomic_DNA"/>
</dbReference>
<dbReference type="Proteomes" id="UP000735874">
    <property type="component" value="Unassembled WGS sequence"/>
</dbReference>
<name>A0A329RK24_9STRA</name>
<evidence type="ECO:0000313" key="3">
    <source>
        <dbReference type="EMBL" id="KAG2913091.1"/>
    </source>
</evidence>
<organism evidence="6 7">
    <name type="scientific">Phytophthora cactorum</name>
    <dbReference type="NCBI Taxonomy" id="29920"/>
    <lineage>
        <taxon>Eukaryota</taxon>
        <taxon>Sar</taxon>
        <taxon>Stramenopiles</taxon>
        <taxon>Oomycota</taxon>
        <taxon>Peronosporomycetes</taxon>
        <taxon>Peronosporales</taxon>
        <taxon>Peronosporaceae</taxon>
        <taxon>Phytophthora</taxon>
    </lineage>
</organism>
<evidence type="ECO:0000313" key="1">
    <source>
        <dbReference type="EMBL" id="KAG2847476.1"/>
    </source>
</evidence>
<keyword evidence="7" id="KW-1185">Reference proteome</keyword>
<dbReference type="EMBL" id="MJFZ01000804">
    <property type="protein sequence ID" value="RAW25007.1"/>
    <property type="molecule type" value="Genomic_DNA"/>
</dbReference>
<dbReference type="VEuPathDB" id="FungiDB:PC110_g18569"/>
<reference evidence="6 7" key="1">
    <citation type="submission" date="2018-01" db="EMBL/GenBank/DDBJ databases">
        <title>Draft genome of the strawberry crown rot pathogen Phytophthora cactorum.</title>
        <authorList>
            <person name="Armitage A.D."/>
            <person name="Lysoe E."/>
            <person name="Nellist C.F."/>
            <person name="Harrison R.J."/>
            <person name="Brurberg M.B."/>
        </authorList>
    </citation>
    <scope>NUCLEOTIDE SEQUENCE [LARGE SCALE GENOMIC DNA]</scope>
    <source>
        <strain evidence="6 7">10300</strain>
    </source>
</reference>
<dbReference type="EMBL" id="RCML01000770">
    <property type="protein sequence ID" value="KAG2969746.1"/>
    <property type="molecule type" value="Genomic_DNA"/>
</dbReference>
<evidence type="ECO:0000313" key="6">
    <source>
        <dbReference type="EMBL" id="RAW25007.1"/>
    </source>
</evidence>
<comment type="caution">
    <text evidence="6">The sequence shown here is derived from an EMBL/GenBank/DDBJ whole genome shotgun (WGS) entry which is preliminary data.</text>
</comment>
<dbReference type="EMBL" id="RCMK01000768">
    <property type="protein sequence ID" value="KAG2913091.1"/>
    <property type="molecule type" value="Genomic_DNA"/>
</dbReference>
<dbReference type="Proteomes" id="UP000774804">
    <property type="component" value="Unassembled WGS sequence"/>
</dbReference>
<dbReference type="Proteomes" id="UP000760860">
    <property type="component" value="Unassembled WGS sequence"/>
</dbReference>
<evidence type="ECO:0000313" key="4">
    <source>
        <dbReference type="EMBL" id="KAG2969746.1"/>
    </source>
</evidence>
<sequence>MFESKFVVPPIPLYVAFAAPPYFEYMAELAYSQFVYDPTS</sequence>
<protein>
    <submittedName>
        <fullName evidence="6">Uncharacterized protein</fullName>
    </submittedName>
</protein>
<evidence type="ECO:0000313" key="2">
    <source>
        <dbReference type="EMBL" id="KAG2897256.1"/>
    </source>
</evidence>
<accession>A0A329RK24</accession>
<dbReference type="EMBL" id="RCMV01000833">
    <property type="protein sequence ID" value="KAG3212478.1"/>
    <property type="molecule type" value="Genomic_DNA"/>
</dbReference>
<dbReference type="Proteomes" id="UP000736787">
    <property type="component" value="Unassembled WGS sequence"/>
</dbReference>
<reference evidence="1" key="2">
    <citation type="submission" date="2018-10" db="EMBL/GenBank/DDBJ databases">
        <title>Effector identification in a new, highly contiguous assembly of the strawberry crown rot pathogen Phytophthora cactorum.</title>
        <authorList>
            <person name="Armitage A.D."/>
            <person name="Nellist C.F."/>
            <person name="Bates H."/>
            <person name="Vickerstaff R.J."/>
            <person name="Harrison R.J."/>
        </authorList>
    </citation>
    <scope>NUCLEOTIDE SEQUENCE</scope>
    <source>
        <strain evidence="1">15-7</strain>
        <strain evidence="2">4032</strain>
        <strain evidence="3">4040</strain>
        <strain evidence="4">P415</strain>
        <strain evidence="5">P421</strain>
    </source>
</reference>
<dbReference type="AlphaFoldDB" id="A0A329RK24"/>